<evidence type="ECO:0000313" key="9">
    <source>
        <dbReference type="Proteomes" id="UP001280897"/>
    </source>
</evidence>
<name>A0AAN6BFU4_PEDAC</name>
<dbReference type="GeneID" id="57366393"/>
<proteinExistence type="inferred from homology"/>
<comment type="function">
    <text evidence="5 7">This protein is one of the early assembly proteins of the 50S ribosomal subunit, although it is not seen to bind rRNA by itself. It is important during the early stages of 50S assembly.</text>
</comment>
<dbReference type="PANTHER" id="PTHR11545:SF2">
    <property type="entry name" value="LARGE RIBOSOMAL SUBUNIT PROTEIN UL13M"/>
    <property type="match status" value="1"/>
</dbReference>
<dbReference type="SUPFAM" id="SSF52161">
    <property type="entry name" value="Ribosomal protein L13"/>
    <property type="match status" value="1"/>
</dbReference>
<comment type="caution">
    <text evidence="8">The sequence shown here is derived from an EMBL/GenBank/DDBJ whole genome shotgun (WGS) entry which is preliminary data.</text>
</comment>
<evidence type="ECO:0000256" key="6">
    <source>
        <dbReference type="RuleBase" id="RU003877"/>
    </source>
</evidence>
<evidence type="ECO:0000256" key="5">
    <source>
        <dbReference type="HAMAP-Rule" id="MF_01366"/>
    </source>
</evidence>
<reference evidence="8" key="1">
    <citation type="journal article" date="2023" name="PeerJ">
        <title>Selection and evaluation of lactic acid bacteria from chicken feces in Thailand as potential probiotics.</title>
        <authorList>
            <person name="Khurajog B."/>
            <person name="Disastra Y."/>
            <person name="Lawwyne L.D."/>
            <person name="Sirichokchatchawan W."/>
            <person name="Niyomtham W."/>
            <person name="Yindee J."/>
            <person name="Hampson D.J."/>
            <person name="Prapasarakul N."/>
        </authorList>
    </citation>
    <scope>NUCLEOTIDE SEQUENCE</scope>
    <source>
        <strain evidence="8">BF9</strain>
    </source>
</reference>
<dbReference type="InterPro" id="IPR023563">
    <property type="entry name" value="Ribosomal_uL13_CS"/>
</dbReference>
<keyword evidence="3 5" id="KW-0687">Ribonucleoprotein</keyword>
<evidence type="ECO:0000313" key="8">
    <source>
        <dbReference type="EMBL" id="MDV2621598.1"/>
    </source>
</evidence>
<dbReference type="CDD" id="cd00392">
    <property type="entry name" value="Ribosomal_L13"/>
    <property type="match status" value="1"/>
</dbReference>
<dbReference type="GO" id="GO:0006412">
    <property type="term" value="P:translation"/>
    <property type="evidence" value="ECO:0007669"/>
    <property type="project" value="UniProtKB-UniRule"/>
</dbReference>
<dbReference type="FunFam" id="3.90.1180.10:FF:000001">
    <property type="entry name" value="50S ribosomal protein L13"/>
    <property type="match status" value="1"/>
</dbReference>
<dbReference type="GO" id="GO:0003735">
    <property type="term" value="F:structural constituent of ribosome"/>
    <property type="evidence" value="ECO:0007669"/>
    <property type="project" value="InterPro"/>
</dbReference>
<dbReference type="Gene3D" id="3.90.1180.10">
    <property type="entry name" value="Ribosomal protein L13"/>
    <property type="match status" value="1"/>
</dbReference>
<dbReference type="Pfam" id="PF00572">
    <property type="entry name" value="Ribosomal_L13"/>
    <property type="match status" value="1"/>
</dbReference>
<dbReference type="PIRSF" id="PIRSF002181">
    <property type="entry name" value="Ribosomal_L13"/>
    <property type="match status" value="1"/>
</dbReference>
<dbReference type="InterPro" id="IPR036899">
    <property type="entry name" value="Ribosomal_uL13_sf"/>
</dbReference>
<evidence type="ECO:0000256" key="2">
    <source>
        <dbReference type="ARBA" id="ARBA00022980"/>
    </source>
</evidence>
<dbReference type="InterPro" id="IPR005823">
    <property type="entry name" value="Ribosomal_uL13_bac-type"/>
</dbReference>
<dbReference type="AlphaFoldDB" id="A0AAN6BFU4"/>
<evidence type="ECO:0000256" key="4">
    <source>
        <dbReference type="ARBA" id="ARBA00035201"/>
    </source>
</evidence>
<protein>
    <recommendedName>
        <fullName evidence="4 5">Large ribosomal subunit protein uL13</fullName>
    </recommendedName>
</protein>
<comment type="subunit">
    <text evidence="5">Part of the 50S ribosomal subunit.</text>
</comment>
<comment type="similarity">
    <text evidence="1 5 6">Belongs to the universal ribosomal protein uL13 family.</text>
</comment>
<dbReference type="GO" id="GO:0022625">
    <property type="term" value="C:cytosolic large ribosomal subunit"/>
    <property type="evidence" value="ECO:0007669"/>
    <property type="project" value="TreeGrafter"/>
</dbReference>
<dbReference type="KEGG" id="paci:A4V11_04140"/>
<dbReference type="HAMAP" id="MF_01366">
    <property type="entry name" value="Ribosomal_uL13"/>
    <property type="match status" value="1"/>
</dbReference>
<evidence type="ECO:0000256" key="7">
    <source>
        <dbReference type="RuleBase" id="RU003878"/>
    </source>
</evidence>
<organism evidence="8 9">
    <name type="scientific">Pediococcus acidilactici</name>
    <dbReference type="NCBI Taxonomy" id="1254"/>
    <lineage>
        <taxon>Bacteria</taxon>
        <taxon>Bacillati</taxon>
        <taxon>Bacillota</taxon>
        <taxon>Bacilli</taxon>
        <taxon>Lactobacillales</taxon>
        <taxon>Lactobacillaceae</taxon>
        <taxon>Pediococcus</taxon>
        <taxon>Pediococcus acidilactici group</taxon>
    </lineage>
</organism>
<dbReference type="PROSITE" id="PS00783">
    <property type="entry name" value="RIBOSOMAL_L13"/>
    <property type="match status" value="1"/>
</dbReference>
<dbReference type="EMBL" id="JAWJAV010000004">
    <property type="protein sequence ID" value="MDV2621598.1"/>
    <property type="molecule type" value="Genomic_DNA"/>
</dbReference>
<evidence type="ECO:0000256" key="1">
    <source>
        <dbReference type="ARBA" id="ARBA00006227"/>
    </source>
</evidence>
<gene>
    <name evidence="5 7 8" type="primary">rplM</name>
    <name evidence="8" type="ORF">R0G89_07595</name>
</gene>
<evidence type="ECO:0000256" key="3">
    <source>
        <dbReference type="ARBA" id="ARBA00023274"/>
    </source>
</evidence>
<dbReference type="GO" id="GO:0003729">
    <property type="term" value="F:mRNA binding"/>
    <property type="evidence" value="ECO:0007669"/>
    <property type="project" value="TreeGrafter"/>
</dbReference>
<sequence>MRTTYMAKPGEVERKWYVVDATDVPLGRLSTVVASILRGKNKPTYTPNVDTGDFVIVINADKVKLTGHKATDKIYYHHTLHPGGLKMKTAGEMREKTPERLIETSVKGMLPHNSLGRKLGLKLHVYAGTDHKHQAQNPEKLDITNLI</sequence>
<reference evidence="8" key="2">
    <citation type="submission" date="2023-10" db="EMBL/GenBank/DDBJ databases">
        <authorList>
            <person name="Khurajog B."/>
        </authorList>
    </citation>
    <scope>NUCLEOTIDE SEQUENCE</scope>
    <source>
        <strain evidence="8">BF9</strain>
    </source>
</reference>
<keyword evidence="2 5" id="KW-0689">Ribosomal protein</keyword>
<dbReference type="GO" id="GO:0017148">
    <property type="term" value="P:negative regulation of translation"/>
    <property type="evidence" value="ECO:0007669"/>
    <property type="project" value="TreeGrafter"/>
</dbReference>
<dbReference type="PANTHER" id="PTHR11545">
    <property type="entry name" value="RIBOSOMAL PROTEIN L13"/>
    <property type="match status" value="1"/>
</dbReference>
<accession>A0AAN6BFU4</accession>
<dbReference type="InterPro" id="IPR005822">
    <property type="entry name" value="Ribosomal_uL13"/>
</dbReference>
<dbReference type="RefSeq" id="WP_024862984.1">
    <property type="nucleotide sequence ID" value="NZ_CP015206.1"/>
</dbReference>
<dbReference type="NCBIfam" id="TIGR01066">
    <property type="entry name" value="rplM_bact"/>
    <property type="match status" value="1"/>
</dbReference>
<dbReference type="Proteomes" id="UP001280897">
    <property type="component" value="Unassembled WGS sequence"/>
</dbReference>